<comment type="subunit">
    <text evidence="3">Monomer.</text>
</comment>
<feature type="domain" description="Glucose-methanol-choline oxidoreductase N-terminal" evidence="13">
    <location>
        <begin position="121"/>
        <end position="144"/>
    </location>
</feature>
<keyword evidence="8" id="KW-1015">Disulfide bond</keyword>
<gene>
    <name evidence="15" type="ORF">FEM48_Zijuj01G0070900</name>
</gene>
<dbReference type="SUPFAM" id="SSF54373">
    <property type="entry name" value="FAD-linked reductases, C-terminal domain"/>
    <property type="match status" value="1"/>
</dbReference>
<evidence type="ECO:0000313" key="16">
    <source>
        <dbReference type="Proteomes" id="UP000813462"/>
    </source>
</evidence>
<comment type="cofactor">
    <cofactor evidence="2">
        <name>FAD</name>
        <dbReference type="ChEBI" id="CHEBI:57692"/>
    </cofactor>
</comment>
<evidence type="ECO:0000256" key="9">
    <source>
        <dbReference type="ARBA" id="ARBA00023239"/>
    </source>
</evidence>
<keyword evidence="6 12" id="KW-0732">Signal</keyword>
<name>A0A978VZT9_ZIZJJ</name>
<dbReference type="InterPro" id="IPR036188">
    <property type="entry name" value="FAD/NAD-bd_sf"/>
</dbReference>
<dbReference type="Pfam" id="PF00732">
    <property type="entry name" value="GMC_oxred_N"/>
    <property type="match status" value="1"/>
</dbReference>
<dbReference type="PROSITE" id="PS00623">
    <property type="entry name" value="GMC_OXRED_1"/>
    <property type="match status" value="1"/>
</dbReference>
<evidence type="ECO:0000256" key="2">
    <source>
        <dbReference type="ARBA" id="ARBA00001974"/>
    </source>
</evidence>
<evidence type="ECO:0000256" key="3">
    <source>
        <dbReference type="ARBA" id="ARBA00011245"/>
    </source>
</evidence>
<evidence type="ECO:0000259" key="13">
    <source>
        <dbReference type="PROSITE" id="PS00623"/>
    </source>
</evidence>
<dbReference type="InterPro" id="IPR007867">
    <property type="entry name" value="GMC_OxRtase_C"/>
</dbReference>
<proteinExistence type="inferred from homology"/>
<reference evidence="15" key="1">
    <citation type="journal article" date="2021" name="Front. Plant Sci.">
        <title>Chromosome-Scale Genome Assembly for Chinese Sour Jujube and Insights Into Its Genome Evolution and Domestication Signature.</title>
        <authorList>
            <person name="Shen L.-Y."/>
            <person name="Luo H."/>
            <person name="Wang X.-L."/>
            <person name="Wang X.-M."/>
            <person name="Qiu X.-J."/>
            <person name="Liu H."/>
            <person name="Zhou S.-S."/>
            <person name="Jia K.-H."/>
            <person name="Nie S."/>
            <person name="Bao Y.-T."/>
            <person name="Zhang R.-G."/>
            <person name="Yun Q.-Z."/>
            <person name="Chai Y.-H."/>
            <person name="Lu J.-Y."/>
            <person name="Li Y."/>
            <person name="Zhao S.-W."/>
            <person name="Mao J.-F."/>
            <person name="Jia S.-G."/>
            <person name="Mao Y.-M."/>
        </authorList>
    </citation>
    <scope>NUCLEOTIDE SEQUENCE</scope>
    <source>
        <strain evidence="15">AT0</strain>
        <tissue evidence="15">Leaf</tissue>
    </source>
</reference>
<dbReference type="Gene3D" id="3.50.50.60">
    <property type="entry name" value="FAD/NAD(P)-binding domain"/>
    <property type="match status" value="2"/>
</dbReference>
<feature type="domain" description="Glucose-methanol-choline oxidoreductase N-terminal" evidence="14">
    <location>
        <begin position="280"/>
        <end position="294"/>
    </location>
</feature>
<evidence type="ECO:0000256" key="11">
    <source>
        <dbReference type="SAM" id="MobiDB-lite"/>
    </source>
</evidence>
<evidence type="ECO:0000256" key="5">
    <source>
        <dbReference type="ARBA" id="ARBA00022630"/>
    </source>
</evidence>
<dbReference type="Proteomes" id="UP000813462">
    <property type="component" value="Unassembled WGS sequence"/>
</dbReference>
<dbReference type="GO" id="GO:0016614">
    <property type="term" value="F:oxidoreductase activity, acting on CH-OH group of donors"/>
    <property type="evidence" value="ECO:0007669"/>
    <property type="project" value="InterPro"/>
</dbReference>
<dbReference type="Gene3D" id="3.30.410.40">
    <property type="match status" value="1"/>
</dbReference>
<sequence length="637" mass="69341">MATLALLLLFYLFHLQLDVHALPSSSDYDFSYMKSVYSASDLPLKEEYDYIIVGGGTAGCPLAATLSANYSILILERGSVPASYPLVLKSSGLLTNLLQEDDGKTPAQRFTSEDGVANVRGRVLGGSSMLNGGFFSRADDQFYNESGIDWDMDAVEEAYQWVEDTIVYQPNLSAWQSIFRDALLEAGVGPDNGFTLQHLVGTKTSGSIFDNEGRRHGAVELLNRGELKNLKVAVEAYAERIIFSSKASGVTATGVVYSDSKGRTHEAFIRDEGEVILSAGAIGSPQLLLLSGVGPVAHLSSHTIRVVSQNPDVGNYMSDNPRNNINIVVPFALDPSVIQVVGITNDFNYIEALSHNASFTFPQPFSFYSNGITPLELNVATIVEKFSGPLSSGSLRLVSSTDVKVSPTIRFNYFEEPEDLARCVRGMRKVGDMLKTDSMAGLKFEDLEGAEGFRFLGPSLPSNQSDDASMEAFCRSTVTTIWHYHGGCVVGKVVDGDLRVVGTNSLRVVDSSIFNTSPGTNPQATLMMIGRSTVKTISHYHDGCLVGEVVDGDLRVMGINALRVVDGSTFNRKNKLDLRYEKLDLSAGLAWVGLNGYLENWRSVACNITRMEKRNETANGRRREGNLRMGNGSGEEK</sequence>
<keyword evidence="5 10" id="KW-0285">Flavoprotein</keyword>
<feature type="signal peptide" evidence="12">
    <location>
        <begin position="1"/>
        <end position="21"/>
    </location>
</feature>
<dbReference type="GO" id="GO:0046593">
    <property type="term" value="F:mandelonitrile lyase activity"/>
    <property type="evidence" value="ECO:0007669"/>
    <property type="project" value="UniProtKB-EC"/>
</dbReference>
<evidence type="ECO:0000259" key="14">
    <source>
        <dbReference type="PROSITE" id="PS00624"/>
    </source>
</evidence>
<dbReference type="PANTHER" id="PTHR45968:SF23">
    <property type="entry name" value="GLUCOSE-METHANOL-CHOLINE OXIDOREDUCTASE N-TERMINAL DOMAIN-CONTAINING PROTEIN"/>
    <property type="match status" value="1"/>
</dbReference>
<comment type="catalytic activity">
    <reaction evidence="1">
        <text>(R)-mandelonitrile = benzaldehyde + hydrogen cyanide</text>
        <dbReference type="Rhea" id="RHEA:18313"/>
        <dbReference type="ChEBI" id="CHEBI:17169"/>
        <dbReference type="ChEBI" id="CHEBI:18407"/>
        <dbReference type="ChEBI" id="CHEBI:18450"/>
        <dbReference type="EC" id="4.1.2.10"/>
    </reaction>
</comment>
<comment type="caution">
    <text evidence="15">The sequence shown here is derived from an EMBL/GenBank/DDBJ whole genome shotgun (WGS) entry which is preliminary data.</text>
</comment>
<comment type="similarity">
    <text evidence="10">Belongs to the GMC oxidoreductase family.</text>
</comment>
<dbReference type="PANTHER" id="PTHR45968">
    <property type="entry name" value="OSJNBA0019K04.7 PROTEIN"/>
    <property type="match status" value="1"/>
</dbReference>
<dbReference type="AlphaFoldDB" id="A0A978VZT9"/>
<evidence type="ECO:0000256" key="7">
    <source>
        <dbReference type="ARBA" id="ARBA00022827"/>
    </source>
</evidence>
<evidence type="ECO:0000256" key="10">
    <source>
        <dbReference type="RuleBase" id="RU003968"/>
    </source>
</evidence>
<keyword evidence="9" id="KW-0456">Lyase</keyword>
<feature type="region of interest" description="Disordered" evidence="11">
    <location>
        <begin position="615"/>
        <end position="637"/>
    </location>
</feature>
<dbReference type="GO" id="GO:0050660">
    <property type="term" value="F:flavin adenine dinucleotide binding"/>
    <property type="evidence" value="ECO:0007669"/>
    <property type="project" value="InterPro"/>
</dbReference>
<keyword evidence="7 10" id="KW-0274">FAD</keyword>
<dbReference type="InterPro" id="IPR051871">
    <property type="entry name" value="GMC_Oxidoreductase-Related"/>
</dbReference>
<dbReference type="EC" id="4.1.2.10" evidence="4"/>
<evidence type="ECO:0000256" key="4">
    <source>
        <dbReference type="ARBA" id="ARBA00013074"/>
    </source>
</evidence>
<dbReference type="Pfam" id="PF05199">
    <property type="entry name" value="GMC_oxred_C"/>
    <property type="match status" value="1"/>
</dbReference>
<evidence type="ECO:0000256" key="8">
    <source>
        <dbReference type="ARBA" id="ARBA00023157"/>
    </source>
</evidence>
<dbReference type="EMBL" id="JAEACU010000001">
    <property type="protein sequence ID" value="KAH7545223.1"/>
    <property type="molecule type" value="Genomic_DNA"/>
</dbReference>
<organism evidence="15 16">
    <name type="scientific">Ziziphus jujuba var. spinosa</name>
    <dbReference type="NCBI Taxonomy" id="714518"/>
    <lineage>
        <taxon>Eukaryota</taxon>
        <taxon>Viridiplantae</taxon>
        <taxon>Streptophyta</taxon>
        <taxon>Embryophyta</taxon>
        <taxon>Tracheophyta</taxon>
        <taxon>Spermatophyta</taxon>
        <taxon>Magnoliopsida</taxon>
        <taxon>eudicotyledons</taxon>
        <taxon>Gunneridae</taxon>
        <taxon>Pentapetalae</taxon>
        <taxon>rosids</taxon>
        <taxon>fabids</taxon>
        <taxon>Rosales</taxon>
        <taxon>Rhamnaceae</taxon>
        <taxon>Paliureae</taxon>
        <taxon>Ziziphus</taxon>
    </lineage>
</organism>
<evidence type="ECO:0000256" key="6">
    <source>
        <dbReference type="ARBA" id="ARBA00022729"/>
    </source>
</evidence>
<feature type="chain" id="PRO_5037432766" description="(R)-mandelonitrile lyase" evidence="12">
    <location>
        <begin position="22"/>
        <end position="637"/>
    </location>
</feature>
<accession>A0A978VZT9</accession>
<dbReference type="SUPFAM" id="SSF51905">
    <property type="entry name" value="FAD/NAD(P)-binding domain"/>
    <property type="match status" value="1"/>
</dbReference>
<dbReference type="PROSITE" id="PS00624">
    <property type="entry name" value="GMC_OXRED_2"/>
    <property type="match status" value="1"/>
</dbReference>
<protein>
    <recommendedName>
        <fullName evidence="4">(R)-mandelonitrile lyase</fullName>
        <ecNumber evidence="4">4.1.2.10</ecNumber>
    </recommendedName>
</protein>
<evidence type="ECO:0000256" key="12">
    <source>
        <dbReference type="SAM" id="SignalP"/>
    </source>
</evidence>
<feature type="compositionally biased region" description="Basic and acidic residues" evidence="11">
    <location>
        <begin position="615"/>
        <end position="626"/>
    </location>
</feature>
<evidence type="ECO:0000256" key="1">
    <source>
        <dbReference type="ARBA" id="ARBA00001147"/>
    </source>
</evidence>
<evidence type="ECO:0000313" key="15">
    <source>
        <dbReference type="EMBL" id="KAH7545223.1"/>
    </source>
</evidence>
<dbReference type="InterPro" id="IPR000172">
    <property type="entry name" value="GMC_OxRdtase_N"/>
</dbReference>